<reference evidence="2 3" key="1">
    <citation type="submission" date="2020-10" db="EMBL/GenBank/DDBJ databases">
        <authorList>
            <person name="Castelo-Branco R."/>
            <person name="Eusebio N."/>
            <person name="Adriana R."/>
            <person name="Vieira A."/>
            <person name="Brugerolle De Fraissinette N."/>
            <person name="Rezende De Castro R."/>
            <person name="Schneider M.P."/>
            <person name="Vasconcelos V."/>
            <person name="Leao P.N."/>
        </authorList>
    </citation>
    <scope>NUCLEOTIDE SEQUENCE [LARGE SCALE GENOMIC DNA]</scope>
    <source>
        <strain evidence="2 3">LEGE 00031</strain>
    </source>
</reference>
<dbReference type="Proteomes" id="UP000658720">
    <property type="component" value="Unassembled WGS sequence"/>
</dbReference>
<evidence type="ECO:0000259" key="1">
    <source>
        <dbReference type="Pfam" id="PF05685"/>
    </source>
</evidence>
<name>A0ABR9VT02_9SYNC</name>
<comment type="caution">
    <text evidence="2">The sequence shown here is derived from an EMBL/GenBank/DDBJ whole genome shotgun (WGS) entry which is preliminary data.</text>
</comment>
<keyword evidence="2" id="KW-0540">Nuclease</keyword>
<gene>
    <name evidence="2" type="ORF">IQ217_11570</name>
</gene>
<accession>A0ABR9VT02</accession>
<dbReference type="InterPro" id="IPR011335">
    <property type="entry name" value="Restrct_endonuc-II-like"/>
</dbReference>
<dbReference type="PANTHER" id="PTHR35400">
    <property type="entry name" value="SLR1083 PROTEIN"/>
    <property type="match status" value="1"/>
</dbReference>
<evidence type="ECO:0000313" key="3">
    <source>
        <dbReference type="Proteomes" id="UP000658720"/>
    </source>
</evidence>
<dbReference type="RefSeq" id="WP_194020055.1">
    <property type="nucleotide sequence ID" value="NZ_JADEVV010000031.1"/>
</dbReference>
<dbReference type="PANTHER" id="PTHR35400:SF1">
    <property type="entry name" value="SLR1083 PROTEIN"/>
    <property type="match status" value="1"/>
</dbReference>
<evidence type="ECO:0000313" key="2">
    <source>
        <dbReference type="EMBL" id="MBE9254469.1"/>
    </source>
</evidence>
<dbReference type="EMBL" id="JADEVV010000031">
    <property type="protein sequence ID" value="MBE9254469.1"/>
    <property type="molecule type" value="Genomic_DNA"/>
</dbReference>
<dbReference type="InterPro" id="IPR012296">
    <property type="entry name" value="Nuclease_put_TT1808"/>
</dbReference>
<keyword evidence="3" id="KW-1185">Reference proteome</keyword>
<feature type="domain" description="Putative restriction endonuclease" evidence="1">
    <location>
        <begin position="10"/>
        <end position="179"/>
    </location>
</feature>
<protein>
    <submittedName>
        <fullName evidence="2">Uma2 family endonuclease</fullName>
    </submittedName>
</protein>
<keyword evidence="2" id="KW-0255">Endonuclease</keyword>
<dbReference type="Pfam" id="PF05685">
    <property type="entry name" value="Uma2"/>
    <property type="match status" value="1"/>
</dbReference>
<sequence length="184" mass="21520">MQLLTRKFTVEQYHQMAEQGILDHQEHLELIQGEIITMSPIGFRHAFVTTYLSNWFIRQLGQKTIVYSQNPIQLNNKSQPQPDVALLKPVDDFYDYRLPGAEDILLLIEVADSSLTCDEIIKVPLYAQHQIPEVWLIDLTQNILQCYLEPEHNSYKSQRQFSPDQSLFPKTFPELELTLNRIFT</sequence>
<dbReference type="SUPFAM" id="SSF52980">
    <property type="entry name" value="Restriction endonuclease-like"/>
    <property type="match status" value="1"/>
</dbReference>
<dbReference type="GO" id="GO:0004519">
    <property type="term" value="F:endonuclease activity"/>
    <property type="evidence" value="ECO:0007669"/>
    <property type="project" value="UniProtKB-KW"/>
</dbReference>
<dbReference type="Gene3D" id="3.90.1570.10">
    <property type="entry name" value="tt1808, chain A"/>
    <property type="match status" value="1"/>
</dbReference>
<keyword evidence="2" id="KW-0378">Hydrolase</keyword>
<dbReference type="InterPro" id="IPR008538">
    <property type="entry name" value="Uma2"/>
</dbReference>
<organism evidence="2 3">
    <name type="scientific">Synechocystis salina LEGE 00031</name>
    <dbReference type="NCBI Taxonomy" id="1828736"/>
    <lineage>
        <taxon>Bacteria</taxon>
        <taxon>Bacillati</taxon>
        <taxon>Cyanobacteriota</taxon>
        <taxon>Cyanophyceae</taxon>
        <taxon>Synechococcales</taxon>
        <taxon>Merismopediaceae</taxon>
        <taxon>Synechocystis</taxon>
    </lineage>
</organism>
<dbReference type="CDD" id="cd06260">
    <property type="entry name" value="DUF820-like"/>
    <property type="match status" value="1"/>
</dbReference>
<proteinExistence type="predicted"/>